<dbReference type="GO" id="GO:0097510">
    <property type="term" value="P:base-excision repair, AP site formation via deaminated base removal"/>
    <property type="evidence" value="ECO:0007669"/>
    <property type="project" value="TreeGrafter"/>
</dbReference>
<dbReference type="EC" id="3.2.2.27" evidence="4 9"/>
<comment type="subcellular location">
    <subcellularLocation>
        <location evidence="9">Cytoplasm</location>
    </subcellularLocation>
</comment>
<comment type="function">
    <text evidence="2 9 11">Excises uracil residues from the DNA which can arise as a result of misincorporation of dUMP residues by DNA polymerase or due to deamination of cytosine.</text>
</comment>
<dbReference type="RefSeq" id="WP_094022787.1">
    <property type="nucleotide sequence ID" value="NZ_FXYF01000013.1"/>
</dbReference>
<evidence type="ECO:0000256" key="9">
    <source>
        <dbReference type="HAMAP-Rule" id="MF_00148"/>
    </source>
</evidence>
<gene>
    <name evidence="9 13" type="primary">ung</name>
    <name evidence="13" type="ORF">MAA8898_03931</name>
</gene>
<dbReference type="InterPro" id="IPR002043">
    <property type="entry name" value="UDG_fam1"/>
</dbReference>
<evidence type="ECO:0000256" key="5">
    <source>
        <dbReference type="ARBA" id="ARBA00018429"/>
    </source>
</evidence>
<dbReference type="NCBIfam" id="NF003589">
    <property type="entry name" value="PRK05254.1-2"/>
    <property type="match status" value="1"/>
</dbReference>
<keyword evidence="8 9" id="KW-0234">DNA repair</keyword>
<dbReference type="HAMAP" id="MF_00148">
    <property type="entry name" value="UDG"/>
    <property type="match status" value="1"/>
</dbReference>
<dbReference type="NCBIfam" id="NF003588">
    <property type="entry name" value="PRK05254.1-1"/>
    <property type="match status" value="1"/>
</dbReference>
<dbReference type="SMART" id="SM00986">
    <property type="entry name" value="UDG"/>
    <property type="match status" value="1"/>
</dbReference>
<keyword evidence="6 9" id="KW-0227">DNA damage</keyword>
<dbReference type="InterPro" id="IPR018085">
    <property type="entry name" value="Ura-DNA_Glyclase_AS"/>
</dbReference>
<evidence type="ECO:0000313" key="13">
    <source>
        <dbReference type="EMBL" id="SMX48418.1"/>
    </source>
</evidence>
<feature type="active site" description="Proton acceptor" evidence="9 10">
    <location>
        <position position="61"/>
    </location>
</feature>
<proteinExistence type="inferred from homology"/>
<feature type="domain" description="Uracil-DNA glycosylase-like" evidence="12">
    <location>
        <begin position="46"/>
        <end position="204"/>
    </location>
</feature>
<keyword evidence="14" id="KW-1185">Reference proteome</keyword>
<evidence type="ECO:0000256" key="7">
    <source>
        <dbReference type="ARBA" id="ARBA00022801"/>
    </source>
</evidence>
<accession>A0A238L0G9</accession>
<comment type="similarity">
    <text evidence="3 9 11">Belongs to the uracil-DNA glycosylase (UDG) superfamily. UNG family.</text>
</comment>
<evidence type="ECO:0000256" key="3">
    <source>
        <dbReference type="ARBA" id="ARBA00008184"/>
    </source>
</evidence>
<evidence type="ECO:0000256" key="1">
    <source>
        <dbReference type="ARBA" id="ARBA00001400"/>
    </source>
</evidence>
<evidence type="ECO:0000313" key="14">
    <source>
        <dbReference type="Proteomes" id="UP000207598"/>
    </source>
</evidence>
<protein>
    <recommendedName>
        <fullName evidence="5 9">Uracil-DNA glycosylase</fullName>
        <shortName evidence="9">UDG</shortName>
        <ecNumber evidence="4 9">3.2.2.27</ecNumber>
    </recommendedName>
</protein>
<evidence type="ECO:0000256" key="10">
    <source>
        <dbReference type="PROSITE-ProRule" id="PRU10072"/>
    </source>
</evidence>
<dbReference type="AlphaFoldDB" id="A0A238L0G9"/>
<dbReference type="EMBL" id="FXYF01000013">
    <property type="protein sequence ID" value="SMX48418.1"/>
    <property type="molecule type" value="Genomic_DNA"/>
</dbReference>
<dbReference type="InterPro" id="IPR005122">
    <property type="entry name" value="Uracil-DNA_glycosylase-like"/>
</dbReference>
<evidence type="ECO:0000256" key="8">
    <source>
        <dbReference type="ARBA" id="ARBA00023204"/>
    </source>
</evidence>
<dbReference type="GO" id="GO:0004844">
    <property type="term" value="F:uracil DNA N-glycosylase activity"/>
    <property type="evidence" value="ECO:0007669"/>
    <property type="project" value="UniProtKB-UniRule"/>
</dbReference>
<sequence>MTALVPPRSWAHLPFFAQDLPRIAAALATSTAQVLPPAPHVFAALDACPPEATRVVILGQDPYPTPGHAHGFAFSVAPQVRPLPRSLTNIFKEMQDDLGARPPDGDLRFWATQGVLLLNTALTVEAGRAGVHANLGWSRLTEQVLAALSDRPRAFVLWGNHAQGFAPHISGPGHLILNSAHPSPLSARRGFFGSRPFSRVNDWLKDKGQTPINWTTPEGAAP</sequence>
<dbReference type="PANTHER" id="PTHR11264">
    <property type="entry name" value="URACIL-DNA GLYCOSYLASE"/>
    <property type="match status" value="1"/>
</dbReference>
<dbReference type="Pfam" id="PF03167">
    <property type="entry name" value="UDG"/>
    <property type="match status" value="1"/>
</dbReference>
<dbReference type="InterPro" id="IPR036895">
    <property type="entry name" value="Uracil-DNA_glycosylase-like_sf"/>
</dbReference>
<keyword evidence="7 9" id="KW-0378">Hydrolase</keyword>
<dbReference type="CDD" id="cd10027">
    <property type="entry name" value="UDG-F1-like"/>
    <property type="match status" value="1"/>
</dbReference>
<evidence type="ECO:0000256" key="4">
    <source>
        <dbReference type="ARBA" id="ARBA00012030"/>
    </source>
</evidence>
<dbReference type="Proteomes" id="UP000207598">
    <property type="component" value="Unassembled WGS sequence"/>
</dbReference>
<dbReference type="NCBIfam" id="NF003592">
    <property type="entry name" value="PRK05254.1-5"/>
    <property type="match status" value="1"/>
</dbReference>
<name>A0A238L0G9_9RHOB</name>
<comment type="catalytic activity">
    <reaction evidence="1 9 11">
        <text>Hydrolyzes single-stranded DNA or mismatched double-stranded DNA and polynucleotides, releasing free uracil.</text>
        <dbReference type="EC" id="3.2.2.27"/>
    </reaction>
</comment>
<keyword evidence="13" id="KW-0326">Glycosidase</keyword>
<dbReference type="PROSITE" id="PS00130">
    <property type="entry name" value="U_DNA_GLYCOSYLASE"/>
    <property type="match status" value="1"/>
</dbReference>
<organism evidence="13 14">
    <name type="scientific">Maliponia aquimaris</name>
    <dbReference type="NCBI Taxonomy" id="1673631"/>
    <lineage>
        <taxon>Bacteria</taxon>
        <taxon>Pseudomonadati</taxon>
        <taxon>Pseudomonadota</taxon>
        <taxon>Alphaproteobacteria</taxon>
        <taxon>Rhodobacterales</taxon>
        <taxon>Paracoccaceae</taxon>
        <taxon>Maliponia</taxon>
    </lineage>
</organism>
<dbReference type="Gene3D" id="3.40.470.10">
    <property type="entry name" value="Uracil-DNA glycosylase-like domain"/>
    <property type="match status" value="1"/>
</dbReference>
<dbReference type="GO" id="GO:0005737">
    <property type="term" value="C:cytoplasm"/>
    <property type="evidence" value="ECO:0007669"/>
    <property type="project" value="UniProtKB-SubCell"/>
</dbReference>
<evidence type="ECO:0000256" key="6">
    <source>
        <dbReference type="ARBA" id="ARBA00022763"/>
    </source>
</evidence>
<dbReference type="PANTHER" id="PTHR11264:SF0">
    <property type="entry name" value="URACIL-DNA GLYCOSYLASE"/>
    <property type="match status" value="1"/>
</dbReference>
<reference evidence="13 14" key="1">
    <citation type="submission" date="2017-05" db="EMBL/GenBank/DDBJ databases">
        <authorList>
            <person name="Song R."/>
            <person name="Chenine A.L."/>
            <person name="Ruprecht R.M."/>
        </authorList>
    </citation>
    <scope>NUCLEOTIDE SEQUENCE [LARGE SCALE GENOMIC DNA]</scope>
    <source>
        <strain evidence="13 14">CECT 8898</strain>
    </source>
</reference>
<dbReference type="NCBIfam" id="TIGR00628">
    <property type="entry name" value="ung"/>
    <property type="match status" value="1"/>
</dbReference>
<dbReference type="SMART" id="SM00987">
    <property type="entry name" value="UreE_C"/>
    <property type="match status" value="1"/>
</dbReference>
<keyword evidence="9" id="KW-0963">Cytoplasm</keyword>
<evidence type="ECO:0000256" key="11">
    <source>
        <dbReference type="RuleBase" id="RU003780"/>
    </source>
</evidence>
<dbReference type="SUPFAM" id="SSF52141">
    <property type="entry name" value="Uracil-DNA glycosylase-like"/>
    <property type="match status" value="1"/>
</dbReference>
<evidence type="ECO:0000259" key="12">
    <source>
        <dbReference type="SMART" id="SM00986"/>
    </source>
</evidence>
<evidence type="ECO:0000256" key="2">
    <source>
        <dbReference type="ARBA" id="ARBA00002631"/>
    </source>
</evidence>
<dbReference type="OrthoDB" id="9804372at2"/>